<dbReference type="Proteomes" id="UP001341840">
    <property type="component" value="Unassembled WGS sequence"/>
</dbReference>
<comment type="caution">
    <text evidence="1">The sequence shown here is derived from an EMBL/GenBank/DDBJ whole genome shotgun (WGS) entry which is preliminary data.</text>
</comment>
<keyword evidence="2" id="KW-1185">Reference proteome</keyword>
<name>A0ABU6VWJ1_9FABA</name>
<organism evidence="1 2">
    <name type="scientific">Stylosanthes scabra</name>
    <dbReference type="NCBI Taxonomy" id="79078"/>
    <lineage>
        <taxon>Eukaryota</taxon>
        <taxon>Viridiplantae</taxon>
        <taxon>Streptophyta</taxon>
        <taxon>Embryophyta</taxon>
        <taxon>Tracheophyta</taxon>
        <taxon>Spermatophyta</taxon>
        <taxon>Magnoliopsida</taxon>
        <taxon>eudicotyledons</taxon>
        <taxon>Gunneridae</taxon>
        <taxon>Pentapetalae</taxon>
        <taxon>rosids</taxon>
        <taxon>fabids</taxon>
        <taxon>Fabales</taxon>
        <taxon>Fabaceae</taxon>
        <taxon>Papilionoideae</taxon>
        <taxon>50 kb inversion clade</taxon>
        <taxon>dalbergioids sensu lato</taxon>
        <taxon>Dalbergieae</taxon>
        <taxon>Pterocarpus clade</taxon>
        <taxon>Stylosanthes</taxon>
    </lineage>
</organism>
<sequence length="86" mass="9869">SGMWVARRQIYGEVKITFNIEMNLPFKFITICFSKSWVNANKICGSDMQSVDDAARMRLAIPLVMNNYSESKDSIIQAAKEFIKRT</sequence>
<feature type="non-terminal residue" evidence="1">
    <location>
        <position position="1"/>
    </location>
</feature>
<gene>
    <name evidence="1" type="ORF">PIB30_099019</name>
</gene>
<evidence type="ECO:0000313" key="1">
    <source>
        <dbReference type="EMBL" id="MED6177534.1"/>
    </source>
</evidence>
<protein>
    <submittedName>
        <fullName evidence="1">Uncharacterized protein</fullName>
    </submittedName>
</protein>
<proteinExistence type="predicted"/>
<evidence type="ECO:0000313" key="2">
    <source>
        <dbReference type="Proteomes" id="UP001341840"/>
    </source>
</evidence>
<reference evidence="1 2" key="1">
    <citation type="journal article" date="2023" name="Plants (Basel)">
        <title>Bridging the Gap: Combining Genomics and Transcriptomics Approaches to Understand Stylosanthes scabra, an Orphan Legume from the Brazilian Caatinga.</title>
        <authorList>
            <person name="Ferreira-Neto J.R.C."/>
            <person name="da Silva M.D."/>
            <person name="Binneck E."/>
            <person name="de Melo N.F."/>
            <person name="da Silva R.H."/>
            <person name="de Melo A.L.T.M."/>
            <person name="Pandolfi V."/>
            <person name="Bustamante F.O."/>
            <person name="Brasileiro-Vidal A.C."/>
            <person name="Benko-Iseppon A.M."/>
        </authorList>
    </citation>
    <scope>NUCLEOTIDE SEQUENCE [LARGE SCALE GENOMIC DNA]</scope>
    <source>
        <tissue evidence="1">Leaves</tissue>
    </source>
</reference>
<dbReference type="EMBL" id="JASCZI010153633">
    <property type="protein sequence ID" value="MED6177534.1"/>
    <property type="molecule type" value="Genomic_DNA"/>
</dbReference>
<accession>A0ABU6VWJ1</accession>